<dbReference type="PROSITE" id="PS00622">
    <property type="entry name" value="HTH_LUXR_1"/>
    <property type="match status" value="1"/>
</dbReference>
<dbReference type="Pfam" id="PF00196">
    <property type="entry name" value="GerE"/>
    <property type="match status" value="1"/>
</dbReference>
<evidence type="ECO:0000256" key="2">
    <source>
        <dbReference type="ARBA" id="ARBA00022840"/>
    </source>
</evidence>
<evidence type="ECO:0000313" key="5">
    <source>
        <dbReference type="Proteomes" id="UP000657574"/>
    </source>
</evidence>
<evidence type="ECO:0000259" key="3">
    <source>
        <dbReference type="PROSITE" id="PS50043"/>
    </source>
</evidence>
<protein>
    <submittedName>
        <fullName evidence="4">LuxR family transcriptional regulator</fullName>
    </submittedName>
</protein>
<gene>
    <name evidence="4" type="ORF">GCM10010121_074580</name>
</gene>
<accession>A0A917P3F0</accession>
<dbReference type="SUPFAM" id="SSF48452">
    <property type="entry name" value="TPR-like"/>
    <property type="match status" value="1"/>
</dbReference>
<dbReference type="CDD" id="cd06170">
    <property type="entry name" value="LuxR_C_like"/>
    <property type="match status" value="1"/>
</dbReference>
<dbReference type="CDD" id="cd00882">
    <property type="entry name" value="Ras_like_GTPase"/>
    <property type="match status" value="1"/>
</dbReference>
<feature type="domain" description="HTH luxR-type" evidence="3">
    <location>
        <begin position="816"/>
        <end position="881"/>
    </location>
</feature>
<dbReference type="Pfam" id="PF13191">
    <property type="entry name" value="AAA_16"/>
    <property type="match status" value="1"/>
</dbReference>
<dbReference type="InterPro" id="IPR016032">
    <property type="entry name" value="Sig_transdc_resp-reg_C-effctor"/>
</dbReference>
<dbReference type="RefSeq" id="WP_229841257.1">
    <property type="nucleotide sequence ID" value="NZ_BMQA01000043.1"/>
</dbReference>
<dbReference type="GO" id="GO:0005524">
    <property type="term" value="F:ATP binding"/>
    <property type="evidence" value="ECO:0007669"/>
    <property type="project" value="UniProtKB-KW"/>
</dbReference>
<dbReference type="GO" id="GO:0003677">
    <property type="term" value="F:DNA binding"/>
    <property type="evidence" value="ECO:0007669"/>
    <property type="project" value="InterPro"/>
</dbReference>
<dbReference type="GO" id="GO:0004016">
    <property type="term" value="F:adenylate cyclase activity"/>
    <property type="evidence" value="ECO:0007669"/>
    <property type="project" value="TreeGrafter"/>
</dbReference>
<dbReference type="SUPFAM" id="SSF46894">
    <property type="entry name" value="C-terminal effector domain of the bipartite response regulators"/>
    <property type="match status" value="1"/>
</dbReference>
<dbReference type="PRINTS" id="PR00038">
    <property type="entry name" value="HTHLUXR"/>
</dbReference>
<evidence type="ECO:0000256" key="1">
    <source>
        <dbReference type="ARBA" id="ARBA00022741"/>
    </source>
</evidence>
<comment type="caution">
    <text evidence="4">The sequence shown here is derived from an EMBL/GenBank/DDBJ whole genome shotgun (WGS) entry which is preliminary data.</text>
</comment>
<dbReference type="EMBL" id="BMQA01000043">
    <property type="protein sequence ID" value="GGJ52856.1"/>
    <property type="molecule type" value="Genomic_DNA"/>
</dbReference>
<keyword evidence="5" id="KW-1185">Reference proteome</keyword>
<dbReference type="SUPFAM" id="SSF52540">
    <property type="entry name" value="P-loop containing nucleoside triphosphate hydrolases"/>
    <property type="match status" value="1"/>
</dbReference>
<dbReference type="InterPro" id="IPR027417">
    <property type="entry name" value="P-loop_NTPase"/>
</dbReference>
<dbReference type="Proteomes" id="UP000657574">
    <property type="component" value="Unassembled WGS sequence"/>
</dbReference>
<reference evidence="4" key="1">
    <citation type="journal article" date="2014" name="Int. J. Syst. Evol. Microbiol.">
        <title>Complete genome sequence of Corynebacterium casei LMG S-19264T (=DSM 44701T), isolated from a smear-ripened cheese.</title>
        <authorList>
            <consortium name="US DOE Joint Genome Institute (JGI-PGF)"/>
            <person name="Walter F."/>
            <person name="Albersmeier A."/>
            <person name="Kalinowski J."/>
            <person name="Ruckert C."/>
        </authorList>
    </citation>
    <scope>NUCLEOTIDE SEQUENCE</scope>
    <source>
        <strain evidence="4">JCM 3086</strain>
    </source>
</reference>
<dbReference type="AlphaFoldDB" id="A0A917P3F0"/>
<dbReference type="PROSITE" id="PS50043">
    <property type="entry name" value="HTH_LUXR_2"/>
    <property type="match status" value="1"/>
</dbReference>
<proteinExistence type="predicted"/>
<dbReference type="Gene3D" id="3.40.50.300">
    <property type="entry name" value="P-loop containing nucleotide triphosphate hydrolases"/>
    <property type="match status" value="1"/>
</dbReference>
<keyword evidence="1" id="KW-0547">Nucleotide-binding</keyword>
<dbReference type="InterPro" id="IPR036388">
    <property type="entry name" value="WH-like_DNA-bd_sf"/>
</dbReference>
<dbReference type="InterPro" id="IPR011990">
    <property type="entry name" value="TPR-like_helical_dom_sf"/>
</dbReference>
<organism evidence="4 5">
    <name type="scientific">Streptomyces brasiliensis</name>
    <dbReference type="NCBI Taxonomy" id="1954"/>
    <lineage>
        <taxon>Bacteria</taxon>
        <taxon>Bacillati</taxon>
        <taxon>Actinomycetota</taxon>
        <taxon>Actinomycetes</taxon>
        <taxon>Kitasatosporales</taxon>
        <taxon>Streptomycetaceae</taxon>
        <taxon>Streptomyces</taxon>
    </lineage>
</organism>
<dbReference type="PANTHER" id="PTHR16305">
    <property type="entry name" value="TESTICULAR SOLUBLE ADENYLYL CYCLASE"/>
    <property type="match status" value="1"/>
</dbReference>
<keyword evidence="2" id="KW-0067">ATP-binding</keyword>
<dbReference type="GO" id="GO:0006355">
    <property type="term" value="P:regulation of DNA-templated transcription"/>
    <property type="evidence" value="ECO:0007669"/>
    <property type="project" value="InterPro"/>
</dbReference>
<evidence type="ECO:0000313" key="4">
    <source>
        <dbReference type="EMBL" id="GGJ52856.1"/>
    </source>
</evidence>
<dbReference type="PANTHER" id="PTHR16305:SF35">
    <property type="entry name" value="TRANSCRIPTIONAL ACTIVATOR DOMAIN"/>
    <property type="match status" value="1"/>
</dbReference>
<dbReference type="InterPro" id="IPR000792">
    <property type="entry name" value="Tscrpt_reg_LuxR_C"/>
</dbReference>
<dbReference type="InterPro" id="IPR041664">
    <property type="entry name" value="AAA_16"/>
</dbReference>
<dbReference type="GO" id="GO:0005737">
    <property type="term" value="C:cytoplasm"/>
    <property type="evidence" value="ECO:0007669"/>
    <property type="project" value="TreeGrafter"/>
</dbReference>
<sequence>MIIERAGCVGREHELAELEQRLVATRTSGAAAVLVLGDRGIGKTALLRAFVSTTGAPTRHAQAVAWERHEAGAVLRQLLRREPPLHPSHAADRLAAGLVEQPTLIVVDDAEVADDLSLNALRSVRHRHPEIPVLIVLSATHGAPRLIDLADDALRIEGLEASAIVELAALRGRVLPPSMAAALTRHTDGNPRDALALLDELPPARWIRPDRELPAPGHIRAEVTCALADAGPAGRALAEALAVLGPGAELGHAAALGALDDPLAALDDLRSSGLIDPRPIHEPRWRTPLIATAVLETMGARDAAEAHRRAAQIVTDPVAQMRHLAAATPVPDDDLAERITVLAIQRGEDGAWAQAADLFRDASRLTSNPAPRDERLIRSVDALVAAGDCAGAGALVSTVEGMRETPLRNAALAYLAIVRGRANEAEVRLSRAWEIVNATRDPATAALIAQRHVLHSLAQCRGADLIDWADRAIELAGPDSGAGIEAAAIRGLGFAVSGRFAEAQAAYSALASTVRHGAQAQRVQMGHGWLGVLNDDPDEARSRLEGVTDPWVLGGSTRISLWALGWLARVQFLTGEWDLAMASVARGRLLAAGSGIVLVTPLLEWTAAEIHVLRGEWESASEAARAAEAEAQGYEIMRVPTLLARAHLAEARSDYAGVRRILAPFAQAGPGSSLAEPGIWPWADTLAGALIADGRLDEADQLLAPHERRAAEESHHSAQARLAAARGRWHGARGELDQARGSFDAALAQLDGLPLRYEQARVTFGYGQTLRRAGQRRDAEVMLATARDLWDALGARTRVEAADRELRAGGVRAPQGPRTAGELTPQEETVAQLVASGLSNREVAARLFISPKTVQFHLTRIYAKYGLRSRTELAARAAEHQEPHR</sequence>
<name>A0A917P3F0_9ACTN</name>
<reference evidence="4" key="2">
    <citation type="submission" date="2020-09" db="EMBL/GenBank/DDBJ databases">
        <authorList>
            <person name="Sun Q."/>
            <person name="Ohkuma M."/>
        </authorList>
    </citation>
    <scope>NUCLEOTIDE SEQUENCE</scope>
    <source>
        <strain evidence="4">JCM 3086</strain>
    </source>
</reference>
<dbReference type="SMART" id="SM00421">
    <property type="entry name" value="HTH_LUXR"/>
    <property type="match status" value="1"/>
</dbReference>
<dbReference type="Gene3D" id="1.10.10.10">
    <property type="entry name" value="Winged helix-like DNA-binding domain superfamily/Winged helix DNA-binding domain"/>
    <property type="match status" value="1"/>
</dbReference>